<feature type="compositionally biased region" description="Low complexity" evidence="1">
    <location>
        <begin position="180"/>
        <end position="271"/>
    </location>
</feature>
<keyword evidence="4" id="KW-1185">Reference proteome</keyword>
<keyword evidence="2" id="KW-0812">Transmembrane</keyword>
<protein>
    <submittedName>
        <fullName evidence="3">Uncharacterized protein</fullName>
    </submittedName>
</protein>
<feature type="region of interest" description="Disordered" evidence="1">
    <location>
        <begin position="155"/>
        <end position="287"/>
    </location>
</feature>
<proteinExistence type="predicted"/>
<accession>A0ABV5LN24</accession>
<reference evidence="3 4" key="1">
    <citation type="submission" date="2024-09" db="EMBL/GenBank/DDBJ databases">
        <authorList>
            <person name="Sun Q."/>
            <person name="Mori K."/>
        </authorList>
    </citation>
    <scope>NUCLEOTIDE SEQUENCE [LARGE SCALE GENOMIC DNA]</scope>
    <source>
        <strain evidence="3 4">TISTR 1856</strain>
    </source>
</reference>
<feature type="transmembrane region" description="Helical" evidence="2">
    <location>
        <begin position="12"/>
        <end position="35"/>
    </location>
</feature>
<feature type="region of interest" description="Disordered" evidence="1">
    <location>
        <begin position="75"/>
        <end position="122"/>
    </location>
</feature>
<feature type="compositionally biased region" description="Acidic residues" evidence="1">
    <location>
        <begin position="87"/>
        <end position="104"/>
    </location>
</feature>
<dbReference type="RefSeq" id="WP_380136289.1">
    <property type="nucleotide sequence ID" value="NZ_JBHLUI010000006.1"/>
</dbReference>
<dbReference type="Proteomes" id="UP001589748">
    <property type="component" value="Unassembled WGS sequence"/>
</dbReference>
<comment type="caution">
    <text evidence="3">The sequence shown here is derived from an EMBL/GenBank/DDBJ whole genome shotgun (WGS) entry which is preliminary data.</text>
</comment>
<feature type="transmembrane region" description="Helical" evidence="2">
    <location>
        <begin position="131"/>
        <end position="151"/>
    </location>
</feature>
<evidence type="ECO:0000256" key="1">
    <source>
        <dbReference type="SAM" id="MobiDB-lite"/>
    </source>
</evidence>
<feature type="compositionally biased region" description="Low complexity" evidence="1">
    <location>
        <begin position="278"/>
        <end position="287"/>
    </location>
</feature>
<evidence type="ECO:0000256" key="2">
    <source>
        <dbReference type="SAM" id="Phobius"/>
    </source>
</evidence>
<name>A0ABV5LN24_9ACTN</name>
<organism evidence="3 4">
    <name type="scientific">Kineococcus gynurae</name>
    <dbReference type="NCBI Taxonomy" id="452979"/>
    <lineage>
        <taxon>Bacteria</taxon>
        <taxon>Bacillati</taxon>
        <taxon>Actinomycetota</taxon>
        <taxon>Actinomycetes</taxon>
        <taxon>Kineosporiales</taxon>
        <taxon>Kineosporiaceae</taxon>
        <taxon>Kineococcus</taxon>
    </lineage>
</organism>
<sequence>MSDQTQQRTTLTINWVQIAGGALAAVTSAVLLAGLKSLGTYGTLVGAAVGSVAASTAAAVYSHYLAASRDRVVETTRRLRRPQPVPDDPDQSSDDDLPVLEDQAEGGPAPQDPPPGAPDPARRRWRARHSVLLGVVAFVLAVGGIATYEVVTGSSVSAQVQGTTSSDDGVSTGVFGNSITQAPATPVVTDTPTESGTPTTATTDSPTTSPTATGTATDGTTASSTATGTSGSDAGDGSGSQATDGSGTQATDGSGATATGGASAPAGQDADGSGGAAGDLTATTPTP</sequence>
<keyword evidence="2" id="KW-0472">Membrane</keyword>
<gene>
    <name evidence="3" type="ORF">ACFFVI_00600</name>
</gene>
<evidence type="ECO:0000313" key="4">
    <source>
        <dbReference type="Proteomes" id="UP001589748"/>
    </source>
</evidence>
<feature type="compositionally biased region" description="Polar residues" evidence="1">
    <location>
        <begin position="155"/>
        <end position="179"/>
    </location>
</feature>
<feature type="transmembrane region" description="Helical" evidence="2">
    <location>
        <begin position="41"/>
        <end position="61"/>
    </location>
</feature>
<dbReference type="EMBL" id="JBHMDM010000001">
    <property type="protein sequence ID" value="MFB9375457.1"/>
    <property type="molecule type" value="Genomic_DNA"/>
</dbReference>
<evidence type="ECO:0000313" key="3">
    <source>
        <dbReference type="EMBL" id="MFB9375457.1"/>
    </source>
</evidence>
<keyword evidence="2" id="KW-1133">Transmembrane helix</keyword>